<feature type="compositionally biased region" description="Basic and acidic residues" evidence="1">
    <location>
        <begin position="79"/>
        <end position="122"/>
    </location>
</feature>
<feature type="domain" description="Myb-like" evidence="2">
    <location>
        <begin position="131"/>
        <end position="193"/>
    </location>
</feature>
<feature type="compositionally biased region" description="Acidic residues" evidence="1">
    <location>
        <begin position="13"/>
        <end position="54"/>
    </location>
</feature>
<dbReference type="SUPFAM" id="SSF46689">
    <property type="entry name" value="Homeodomain-like"/>
    <property type="match status" value="1"/>
</dbReference>
<feature type="region of interest" description="Disordered" evidence="1">
    <location>
        <begin position="1"/>
        <end position="140"/>
    </location>
</feature>
<evidence type="ECO:0000313" key="3">
    <source>
        <dbReference type="EMBL" id="KAK6345162.1"/>
    </source>
</evidence>
<dbReference type="PROSITE" id="PS50090">
    <property type="entry name" value="MYB_LIKE"/>
    <property type="match status" value="1"/>
</dbReference>
<evidence type="ECO:0000256" key="1">
    <source>
        <dbReference type="SAM" id="MobiDB-lite"/>
    </source>
</evidence>
<dbReference type="Proteomes" id="UP001313282">
    <property type="component" value="Unassembled WGS sequence"/>
</dbReference>
<dbReference type="EMBL" id="JAVHNR010000004">
    <property type="protein sequence ID" value="KAK6345162.1"/>
    <property type="molecule type" value="Genomic_DNA"/>
</dbReference>
<protein>
    <recommendedName>
        <fullName evidence="2">Myb-like domain-containing protein</fullName>
    </recommendedName>
</protein>
<name>A0AAN8RDL0_9PEZI</name>
<dbReference type="InterPro" id="IPR009057">
    <property type="entry name" value="Homeodomain-like_sf"/>
</dbReference>
<evidence type="ECO:0000259" key="2">
    <source>
        <dbReference type="PROSITE" id="PS50090"/>
    </source>
</evidence>
<dbReference type="InterPro" id="IPR001005">
    <property type="entry name" value="SANT/Myb"/>
</dbReference>
<keyword evidence="4" id="KW-1185">Reference proteome</keyword>
<evidence type="ECO:0000313" key="4">
    <source>
        <dbReference type="Proteomes" id="UP001313282"/>
    </source>
</evidence>
<comment type="caution">
    <text evidence="3">The sequence shown here is derived from an EMBL/GenBank/DDBJ whole genome shotgun (WGS) entry which is preliminary data.</text>
</comment>
<dbReference type="AlphaFoldDB" id="A0AAN8RDL0"/>
<organism evidence="3 4">
    <name type="scientific">Orbilia javanica</name>
    <dbReference type="NCBI Taxonomy" id="47235"/>
    <lineage>
        <taxon>Eukaryota</taxon>
        <taxon>Fungi</taxon>
        <taxon>Dikarya</taxon>
        <taxon>Ascomycota</taxon>
        <taxon>Pezizomycotina</taxon>
        <taxon>Orbiliomycetes</taxon>
        <taxon>Orbiliales</taxon>
        <taxon>Orbiliaceae</taxon>
        <taxon>Orbilia</taxon>
    </lineage>
</organism>
<reference evidence="3 4" key="1">
    <citation type="submission" date="2019-10" db="EMBL/GenBank/DDBJ databases">
        <authorList>
            <person name="Palmer J.M."/>
        </authorList>
    </citation>
    <scope>NUCLEOTIDE SEQUENCE [LARGE SCALE GENOMIC DNA]</scope>
    <source>
        <strain evidence="3 4">TWF718</strain>
    </source>
</reference>
<feature type="compositionally biased region" description="Basic residues" evidence="1">
    <location>
        <begin position="67"/>
        <end position="78"/>
    </location>
</feature>
<proteinExistence type="predicted"/>
<gene>
    <name evidence="3" type="ORF">TWF718_007089</name>
</gene>
<accession>A0AAN8RDL0</accession>
<sequence length="251" mass="28333">MDTMDPNSKDQNEQEEVPEIPPTDEVEDEDEENTMEEEQPEGLELAQEDEEEEPAPPQEPVKESKKPKEKKGKGAGRPKKSEKAKEPPVKKRKRSEDKEDQENRSNNEIKKESSPESGEVKTGKGSGRGRKKGESGEAWTESTDKILLNIIKRHTGGTAEGIPWKETMADFQEACPEAQKTLKALQMRWQNHLKHSIVELTEEQTAHFKQAVKDINGSEKNAAIAWRYKQLSNHELNKGTVTKLLKTLGLS</sequence>